<protein>
    <recommendedName>
        <fullName evidence="1">PEX14-like helix-turn-helix domain-containing protein</fullName>
    </recommendedName>
</protein>
<feature type="non-terminal residue" evidence="2">
    <location>
        <position position="459"/>
    </location>
</feature>
<name>A0A9W8HU44_9FUNG</name>
<reference evidence="2" key="1">
    <citation type="submission" date="2022-07" db="EMBL/GenBank/DDBJ databases">
        <title>Phylogenomic reconstructions and comparative analyses of Kickxellomycotina fungi.</title>
        <authorList>
            <person name="Reynolds N.K."/>
            <person name="Stajich J.E."/>
            <person name="Barry K."/>
            <person name="Grigoriev I.V."/>
            <person name="Crous P."/>
            <person name="Smith M.E."/>
        </authorList>
    </citation>
    <scope>NUCLEOTIDE SEQUENCE</scope>
    <source>
        <strain evidence="2">NRRL 1565</strain>
    </source>
</reference>
<feature type="domain" description="PEX14-like helix-turn-helix" evidence="1">
    <location>
        <begin position="80"/>
        <end position="144"/>
    </location>
</feature>
<dbReference type="InterPro" id="IPR058841">
    <property type="entry name" value="HTH_76"/>
</dbReference>
<sequence>MSAKITQVDGCTFSTEELQRFHSYYKFDWQAVGLDSATVSERIDYFTNKVDQTTDSQRLREWLRTMGIVDESDKSEEVRRYERFEQYDYGSAPGFNQLLAEVYEGNDVNKHAIDERMERAKAKYYAQHVEPLDYDEYQRFKKENAPKAVCPYQHLWENDEADKEAAQMDKFTNVKTIDIGTVLGEDGLLTIPAMNGLLNAIKEAHGEKYYAAAMVNSRSSNSTETQAAEFLPMLSVSGSDAEEVLRVATQVQIELRRLNNAKPLMIFADGTVDASTVGILLSTVDIVLSERFAIRAGPDSASSQAFPLAALYDWAHLSEHHQAKAPAGTAEYILCNPSLVLHSSEWMGLGLVAGFVGQRKYAAAVERILLAASCPPPHTRDALRKACAVESAYPGPSKISVWQQEICQHFAPLASSTHTADDLASELRSLNKPWADRYAAFADDERSRAVADVRIAGLR</sequence>
<keyword evidence="3" id="KW-1185">Reference proteome</keyword>
<proteinExistence type="predicted"/>
<dbReference type="AlphaFoldDB" id="A0A9W8HU44"/>
<evidence type="ECO:0000313" key="2">
    <source>
        <dbReference type="EMBL" id="KAJ2796539.1"/>
    </source>
</evidence>
<dbReference type="Proteomes" id="UP001140094">
    <property type="component" value="Unassembled WGS sequence"/>
</dbReference>
<dbReference type="EMBL" id="JANBUO010001867">
    <property type="protein sequence ID" value="KAJ2796539.1"/>
    <property type="molecule type" value="Genomic_DNA"/>
</dbReference>
<evidence type="ECO:0000313" key="3">
    <source>
        <dbReference type="Proteomes" id="UP001140094"/>
    </source>
</evidence>
<gene>
    <name evidence="2" type="ORF">H4R20_005501</name>
</gene>
<comment type="caution">
    <text evidence="2">The sequence shown here is derived from an EMBL/GenBank/DDBJ whole genome shotgun (WGS) entry which is preliminary data.</text>
</comment>
<accession>A0A9W8HU44</accession>
<evidence type="ECO:0000259" key="1">
    <source>
        <dbReference type="Pfam" id="PF25871"/>
    </source>
</evidence>
<dbReference type="Pfam" id="PF25871">
    <property type="entry name" value="HTH_76"/>
    <property type="match status" value="1"/>
</dbReference>
<dbReference type="OrthoDB" id="9936937at2759"/>
<organism evidence="2 3">
    <name type="scientific">Coemansia guatemalensis</name>
    <dbReference type="NCBI Taxonomy" id="2761395"/>
    <lineage>
        <taxon>Eukaryota</taxon>
        <taxon>Fungi</taxon>
        <taxon>Fungi incertae sedis</taxon>
        <taxon>Zoopagomycota</taxon>
        <taxon>Kickxellomycotina</taxon>
        <taxon>Kickxellomycetes</taxon>
        <taxon>Kickxellales</taxon>
        <taxon>Kickxellaceae</taxon>
        <taxon>Coemansia</taxon>
    </lineage>
</organism>